<accession>R0KFW8</accession>
<reference evidence="3 4" key="2">
    <citation type="journal article" date="2013" name="PLoS Genet.">
        <title>Comparative genome structure, secondary metabolite, and effector coding capacity across Cochliobolus pathogens.</title>
        <authorList>
            <person name="Condon B.J."/>
            <person name="Leng Y."/>
            <person name="Wu D."/>
            <person name="Bushley K.E."/>
            <person name="Ohm R.A."/>
            <person name="Otillar R."/>
            <person name="Martin J."/>
            <person name="Schackwitz W."/>
            <person name="Grimwood J."/>
            <person name="MohdZainudin N."/>
            <person name="Xue C."/>
            <person name="Wang R."/>
            <person name="Manning V.A."/>
            <person name="Dhillon B."/>
            <person name="Tu Z.J."/>
            <person name="Steffenson B.J."/>
            <person name="Salamov A."/>
            <person name="Sun H."/>
            <person name="Lowry S."/>
            <person name="LaButti K."/>
            <person name="Han J."/>
            <person name="Copeland A."/>
            <person name="Lindquist E."/>
            <person name="Barry K."/>
            <person name="Schmutz J."/>
            <person name="Baker S.E."/>
            <person name="Ciuffetti L.M."/>
            <person name="Grigoriev I.V."/>
            <person name="Zhong S."/>
            <person name="Turgeon B.G."/>
        </authorList>
    </citation>
    <scope>NUCLEOTIDE SEQUENCE [LARGE SCALE GENOMIC DNA]</scope>
    <source>
        <strain evidence="4">28A</strain>
    </source>
</reference>
<reference evidence="3 4" key="1">
    <citation type="journal article" date="2012" name="PLoS Pathog.">
        <title>Diverse lifestyles and strategies of plant pathogenesis encoded in the genomes of eighteen Dothideomycetes fungi.</title>
        <authorList>
            <person name="Ohm R.A."/>
            <person name="Feau N."/>
            <person name="Henrissat B."/>
            <person name="Schoch C.L."/>
            <person name="Horwitz B.A."/>
            <person name="Barry K.W."/>
            <person name="Condon B.J."/>
            <person name="Copeland A.C."/>
            <person name="Dhillon B."/>
            <person name="Glaser F."/>
            <person name="Hesse C.N."/>
            <person name="Kosti I."/>
            <person name="LaButti K."/>
            <person name="Lindquist E.A."/>
            <person name="Lucas S."/>
            <person name="Salamov A.A."/>
            <person name="Bradshaw R.E."/>
            <person name="Ciuffetti L."/>
            <person name="Hamelin R.C."/>
            <person name="Kema G.H.J."/>
            <person name="Lawrence C."/>
            <person name="Scott J.A."/>
            <person name="Spatafora J.W."/>
            <person name="Turgeon B.G."/>
            <person name="de Wit P.J.G.M."/>
            <person name="Zhong S."/>
            <person name="Goodwin S.B."/>
            <person name="Grigoriev I.V."/>
        </authorList>
    </citation>
    <scope>NUCLEOTIDE SEQUENCE [LARGE SCALE GENOMIC DNA]</scope>
    <source>
        <strain evidence="4">28A</strain>
    </source>
</reference>
<dbReference type="PANTHER" id="PTHR35041">
    <property type="entry name" value="MEDIATOR OF RNA POLYMERASE II TRANSCRIPTION SUBUNIT 1"/>
    <property type="match status" value="1"/>
</dbReference>
<keyword evidence="4" id="KW-1185">Reference proteome</keyword>
<feature type="compositionally biased region" description="Polar residues" evidence="1">
    <location>
        <begin position="71"/>
        <end position="82"/>
    </location>
</feature>
<dbReference type="AlphaFoldDB" id="R0KFW8"/>
<keyword evidence="2" id="KW-0472">Membrane</keyword>
<dbReference type="OrthoDB" id="5340195at2759"/>
<dbReference type="RefSeq" id="XP_008025529.1">
    <property type="nucleotide sequence ID" value="XM_008027338.1"/>
</dbReference>
<evidence type="ECO:0000313" key="4">
    <source>
        <dbReference type="Proteomes" id="UP000016935"/>
    </source>
</evidence>
<evidence type="ECO:0000256" key="2">
    <source>
        <dbReference type="SAM" id="Phobius"/>
    </source>
</evidence>
<dbReference type="PANTHER" id="PTHR35041:SF3">
    <property type="entry name" value="FORMYLMETHIONINE DEFORMYLASE-LIKE PROTEIN"/>
    <property type="match status" value="1"/>
</dbReference>
<name>R0KFW8_EXST2</name>
<keyword evidence="2" id="KW-0812">Transmembrane</keyword>
<feature type="compositionally biased region" description="Polar residues" evidence="1">
    <location>
        <begin position="1"/>
        <end position="10"/>
    </location>
</feature>
<feature type="compositionally biased region" description="Basic and acidic residues" evidence="1">
    <location>
        <begin position="22"/>
        <end position="31"/>
    </location>
</feature>
<dbReference type="eggNOG" id="ENOG502RX75">
    <property type="taxonomic scope" value="Eukaryota"/>
</dbReference>
<dbReference type="EMBL" id="KB908592">
    <property type="protein sequence ID" value="EOA86992.1"/>
    <property type="molecule type" value="Genomic_DNA"/>
</dbReference>
<keyword evidence="2" id="KW-1133">Transmembrane helix</keyword>
<organism evidence="3 4">
    <name type="scientific">Exserohilum turcicum (strain 28A)</name>
    <name type="common">Northern leaf blight fungus</name>
    <name type="synonym">Setosphaeria turcica</name>
    <dbReference type="NCBI Taxonomy" id="671987"/>
    <lineage>
        <taxon>Eukaryota</taxon>
        <taxon>Fungi</taxon>
        <taxon>Dikarya</taxon>
        <taxon>Ascomycota</taxon>
        <taxon>Pezizomycotina</taxon>
        <taxon>Dothideomycetes</taxon>
        <taxon>Pleosporomycetidae</taxon>
        <taxon>Pleosporales</taxon>
        <taxon>Pleosporineae</taxon>
        <taxon>Pleosporaceae</taxon>
        <taxon>Exserohilum</taxon>
    </lineage>
</organism>
<dbReference type="HOGENOM" id="CLU_008809_0_0_1"/>
<dbReference type="Proteomes" id="UP000016935">
    <property type="component" value="Unassembled WGS sequence"/>
</dbReference>
<sequence>MTSRGLRSTDSSPHGSPGSHPEPYDPFRSDNDPIELARLSRTSLDHGDDTYAARGRSPPRDLNDDPRGRAQSGNLFGLSQGSGEYEPVRMRNNSIGPSLQSQSVIGLYSNKTRDADTQALVDRRAGELAQWHIYWTTPALMITLFVAGFAAAVGHHVFYDHLNGEPATAQLRMVRYGTALAFFVRSTLVGTAVMCNRQRIWYTFRRKAMTIKGIDGLFSAPEDPTQFFTNWEMTRNGKLATFMAACTWLIPLASVLSPASLTSELRTLNETAVCSAANLNFEQESTYDFRDAAMFYKKSLSFSNTTDIKAEKPGWFDYYDQPSKTARRLAFSSVYVQKPQPRDNAATSFCGQSWNCTYSINFMGPGYKCEDIDFADGTKTPFSMDLLAPKGNLTYYADVDQGDYGYQNPDTMGDSLGVMKSEPIIWIGYAINTSTPYPKDSPLYPIWGNVHEPKMFKCVMHYTNYTFEMSYSPKQNATRKQRDFLNPVIDTTVEWDETNATWTASPEENFIRPNTDVGKYKVTSAYHTLGKLLRGFLRGKIEKNKVLITYTDLSETRLANSSTAYPLVDLMTEMQDLFEDILITLLSEPNLVIADAQDLACQKSQTRMVYVYYKQNLWIGYAIVIAVTFAFMLVGAWSLYRNGVASDVLFSRIMVTTRNPTLDHLSVGACLGGDPFPKDLTKTKLRFGVLLEDDPKEGPLGKVEHCCFGTVGETKEIVKGGTYADSNAACVDEKEPLLWSDQDLSGNE</sequence>
<feature type="compositionally biased region" description="Basic and acidic residues" evidence="1">
    <location>
        <begin position="58"/>
        <end position="68"/>
    </location>
</feature>
<protein>
    <submittedName>
        <fullName evidence="3">Uncharacterized protein</fullName>
    </submittedName>
</protein>
<gene>
    <name evidence="3" type="ORF">SETTUDRAFT_171288</name>
</gene>
<feature type="region of interest" description="Disordered" evidence="1">
    <location>
        <begin position="1"/>
        <end position="97"/>
    </location>
</feature>
<evidence type="ECO:0000313" key="3">
    <source>
        <dbReference type="EMBL" id="EOA86992.1"/>
    </source>
</evidence>
<proteinExistence type="predicted"/>
<feature type="compositionally biased region" description="Low complexity" evidence="1">
    <location>
        <begin position="11"/>
        <end position="21"/>
    </location>
</feature>
<evidence type="ECO:0000256" key="1">
    <source>
        <dbReference type="SAM" id="MobiDB-lite"/>
    </source>
</evidence>
<feature type="transmembrane region" description="Helical" evidence="2">
    <location>
        <begin position="133"/>
        <end position="153"/>
    </location>
</feature>
<feature type="transmembrane region" description="Helical" evidence="2">
    <location>
        <begin position="618"/>
        <end position="640"/>
    </location>
</feature>
<dbReference type="STRING" id="671987.R0KFW8"/>
<dbReference type="GeneID" id="19401091"/>
<feature type="transmembrane region" description="Helical" evidence="2">
    <location>
        <begin position="173"/>
        <end position="195"/>
    </location>
</feature>